<dbReference type="InterPro" id="IPR001461">
    <property type="entry name" value="Aspartic_peptidase_A1"/>
</dbReference>
<evidence type="ECO:0000256" key="2">
    <source>
        <dbReference type="SAM" id="MobiDB-lite"/>
    </source>
</evidence>
<dbReference type="Proteomes" id="UP000242180">
    <property type="component" value="Unassembled WGS sequence"/>
</dbReference>
<organism evidence="5 6">
    <name type="scientific">Syncephalastrum racemosum</name>
    <name type="common">Filamentous fungus</name>
    <dbReference type="NCBI Taxonomy" id="13706"/>
    <lineage>
        <taxon>Eukaryota</taxon>
        <taxon>Fungi</taxon>
        <taxon>Fungi incertae sedis</taxon>
        <taxon>Mucoromycota</taxon>
        <taxon>Mucoromycotina</taxon>
        <taxon>Mucoromycetes</taxon>
        <taxon>Mucorales</taxon>
        <taxon>Syncephalastraceae</taxon>
        <taxon>Syncephalastrum</taxon>
    </lineage>
</organism>
<dbReference type="PRINTS" id="PR00792">
    <property type="entry name" value="PEPSIN"/>
</dbReference>
<evidence type="ECO:0000256" key="3">
    <source>
        <dbReference type="SAM" id="SignalP"/>
    </source>
</evidence>
<keyword evidence="6" id="KW-1185">Reference proteome</keyword>
<dbReference type="OMA" id="YTTFDPD"/>
<dbReference type="PANTHER" id="PTHR47966">
    <property type="entry name" value="BETA-SITE APP-CLEAVING ENZYME, ISOFORM A-RELATED"/>
    <property type="match status" value="1"/>
</dbReference>
<evidence type="ECO:0000256" key="1">
    <source>
        <dbReference type="ARBA" id="ARBA00007447"/>
    </source>
</evidence>
<dbReference type="PROSITE" id="PS51767">
    <property type="entry name" value="PEPTIDASE_A1"/>
    <property type="match status" value="1"/>
</dbReference>
<evidence type="ECO:0000259" key="4">
    <source>
        <dbReference type="PROSITE" id="PS51767"/>
    </source>
</evidence>
<dbReference type="SUPFAM" id="SSF50630">
    <property type="entry name" value="Acid proteases"/>
    <property type="match status" value="2"/>
</dbReference>
<dbReference type="Pfam" id="PF00026">
    <property type="entry name" value="Asp"/>
    <property type="match status" value="2"/>
</dbReference>
<protein>
    <submittedName>
        <fullName evidence="5">Aspartic peptidase domain-containing protein</fullName>
    </submittedName>
</protein>
<dbReference type="PANTHER" id="PTHR47966:SF51">
    <property type="entry name" value="BETA-SITE APP-CLEAVING ENZYME, ISOFORM A-RELATED"/>
    <property type="match status" value="1"/>
</dbReference>
<feature type="signal peptide" evidence="3">
    <location>
        <begin position="1"/>
        <end position="20"/>
    </location>
</feature>
<dbReference type="InterPro" id="IPR033121">
    <property type="entry name" value="PEPTIDASE_A1"/>
</dbReference>
<name>A0A1X2HD74_SYNRA</name>
<dbReference type="InterPro" id="IPR021109">
    <property type="entry name" value="Peptidase_aspartic_dom_sf"/>
</dbReference>
<feature type="domain" description="Peptidase A1" evidence="4">
    <location>
        <begin position="51"/>
        <end position="501"/>
    </location>
</feature>
<dbReference type="InterPro" id="IPR034164">
    <property type="entry name" value="Pepsin-like_dom"/>
</dbReference>
<evidence type="ECO:0000313" key="5">
    <source>
        <dbReference type="EMBL" id="ORY96753.1"/>
    </source>
</evidence>
<dbReference type="Gene3D" id="2.40.70.10">
    <property type="entry name" value="Acid Proteases"/>
    <property type="match status" value="2"/>
</dbReference>
<proteinExistence type="inferred from homology"/>
<comment type="caution">
    <text evidence="5">The sequence shown here is derived from an EMBL/GenBank/DDBJ whole genome shotgun (WGS) entry which is preliminary data.</text>
</comment>
<dbReference type="EMBL" id="MCGN01000005">
    <property type="protein sequence ID" value="ORY96753.1"/>
    <property type="molecule type" value="Genomic_DNA"/>
</dbReference>
<dbReference type="InParanoid" id="A0A1X2HD74"/>
<feature type="compositionally biased region" description="Low complexity" evidence="2">
    <location>
        <begin position="199"/>
        <end position="316"/>
    </location>
</feature>
<reference evidence="5 6" key="1">
    <citation type="submission" date="2016-07" db="EMBL/GenBank/DDBJ databases">
        <title>Pervasive Adenine N6-methylation of Active Genes in Fungi.</title>
        <authorList>
            <consortium name="DOE Joint Genome Institute"/>
            <person name="Mondo S.J."/>
            <person name="Dannebaum R.O."/>
            <person name="Kuo R.C."/>
            <person name="Labutti K."/>
            <person name="Haridas S."/>
            <person name="Kuo A."/>
            <person name="Salamov A."/>
            <person name="Ahrendt S.R."/>
            <person name="Lipzen A."/>
            <person name="Sullivan W."/>
            <person name="Andreopoulos W.B."/>
            <person name="Clum A."/>
            <person name="Lindquist E."/>
            <person name="Daum C."/>
            <person name="Ramamoorthy G.K."/>
            <person name="Gryganskyi A."/>
            <person name="Culley D."/>
            <person name="Magnuson J.K."/>
            <person name="James T.Y."/>
            <person name="O'Malley M.A."/>
            <person name="Stajich J.E."/>
            <person name="Spatafora J.W."/>
            <person name="Visel A."/>
            <person name="Grigoriev I.V."/>
        </authorList>
    </citation>
    <scope>NUCLEOTIDE SEQUENCE [LARGE SCALE GENOMIC DNA]</scope>
    <source>
        <strain evidence="5 6">NRRL 2496</strain>
    </source>
</reference>
<keyword evidence="3" id="KW-0732">Signal</keyword>
<dbReference type="OrthoDB" id="771136at2759"/>
<feature type="region of interest" description="Disordered" evidence="2">
    <location>
        <begin position="199"/>
        <end position="328"/>
    </location>
</feature>
<gene>
    <name evidence="5" type="ORF">BCR43DRAFT_505565</name>
</gene>
<evidence type="ECO:0000313" key="6">
    <source>
        <dbReference type="Proteomes" id="UP000242180"/>
    </source>
</evidence>
<dbReference type="GO" id="GO:0006508">
    <property type="term" value="P:proteolysis"/>
    <property type="evidence" value="ECO:0007669"/>
    <property type="project" value="InterPro"/>
</dbReference>
<dbReference type="CDD" id="cd05471">
    <property type="entry name" value="pepsin_like"/>
    <property type="match status" value="1"/>
</dbReference>
<feature type="chain" id="PRO_5012575176" evidence="3">
    <location>
        <begin position="21"/>
        <end position="518"/>
    </location>
</feature>
<sequence length="518" mass="54468">MRTTFVCLAALAQLALSAFAEPEPYKIPLYARSSDGGIVKAAGEELKDGVLAGKVEIGNPPQQFTLAFDTTTGYSWVRGSRCKSENCLDRCTYYARRSDSAVSTGKKFSVDYGDACVDTHVYTDTFRFAGLTVDDMPFGGAYRMSGFDTGFDGYLGLGRAVNWNETKVHSNLMRRDPMSSSAFVSNAYQSGSGLQSSQFGMYTTDSSSSSGGNSGFDQSGSGNSNSGSTTGSTTGTTNSGSTTGSTTGSTANGGNPAASGAASSGAPASSGVAPAGSSGAASSGVAPAASNSAAPAPSAQPSSTDSNGDGSSSSGVTSGGFGFQKRHNTEEEPAGYLILGGVDKSMIKGDVNYIALADPEEGSQRNWDVCIKDAVFEGDLSIKQKENAIAAITTSTNYITMPSDQADLFEKKYCLKYYQTTQTYGIKCSEAEKLPPLKLTLEDHIVELPAKYWIRTVDADRDCCATRIRRGESTRDWQLGTAFTNAFYTTFDPDGERIGLGIKKGHNDDGLKIYKKSD</sequence>
<accession>A0A1X2HD74</accession>
<dbReference type="GO" id="GO:0004190">
    <property type="term" value="F:aspartic-type endopeptidase activity"/>
    <property type="evidence" value="ECO:0007669"/>
    <property type="project" value="InterPro"/>
</dbReference>
<comment type="similarity">
    <text evidence="1">Belongs to the peptidase A1 family.</text>
</comment>
<dbReference type="AlphaFoldDB" id="A0A1X2HD74"/>
<dbReference type="STRING" id="13706.A0A1X2HD74"/>